<evidence type="ECO:0000256" key="1">
    <source>
        <dbReference type="SAM" id="Phobius"/>
    </source>
</evidence>
<evidence type="ECO:0000313" key="3">
    <source>
        <dbReference type="WBParaSite" id="nRc.2.0.1.t20696-RA"/>
    </source>
</evidence>
<dbReference type="Proteomes" id="UP000887565">
    <property type="component" value="Unplaced"/>
</dbReference>
<protein>
    <submittedName>
        <fullName evidence="3">Uncharacterized protein</fullName>
    </submittedName>
</protein>
<name>A0A915J2K2_ROMCU</name>
<keyword evidence="2" id="KW-1185">Reference proteome</keyword>
<keyword evidence="1" id="KW-0812">Transmembrane</keyword>
<sequence>MVILTTNTVTTIATIAIITTTAITIATVTTIATIMTTIIHIPPHLTNIAIIADIDQLLPSCLIVSLSCILEKLQLFTKIVFKRLGNYPSKYILLFVHHQCIF</sequence>
<organism evidence="2 3">
    <name type="scientific">Romanomermis culicivorax</name>
    <name type="common">Nematode worm</name>
    <dbReference type="NCBI Taxonomy" id="13658"/>
    <lineage>
        <taxon>Eukaryota</taxon>
        <taxon>Metazoa</taxon>
        <taxon>Ecdysozoa</taxon>
        <taxon>Nematoda</taxon>
        <taxon>Enoplea</taxon>
        <taxon>Dorylaimia</taxon>
        <taxon>Mermithida</taxon>
        <taxon>Mermithoidea</taxon>
        <taxon>Mermithidae</taxon>
        <taxon>Romanomermis</taxon>
    </lineage>
</organism>
<reference evidence="3" key="1">
    <citation type="submission" date="2022-11" db="UniProtKB">
        <authorList>
            <consortium name="WormBaseParasite"/>
        </authorList>
    </citation>
    <scope>IDENTIFICATION</scope>
</reference>
<evidence type="ECO:0000313" key="2">
    <source>
        <dbReference type="Proteomes" id="UP000887565"/>
    </source>
</evidence>
<accession>A0A915J2K2</accession>
<keyword evidence="1" id="KW-1133">Transmembrane helix</keyword>
<dbReference type="WBParaSite" id="nRc.2.0.1.t20696-RA">
    <property type="protein sequence ID" value="nRc.2.0.1.t20696-RA"/>
    <property type="gene ID" value="nRc.2.0.1.g20696"/>
</dbReference>
<feature type="transmembrane region" description="Helical" evidence="1">
    <location>
        <begin position="12"/>
        <end position="35"/>
    </location>
</feature>
<dbReference type="AlphaFoldDB" id="A0A915J2K2"/>
<proteinExistence type="predicted"/>
<keyword evidence="1" id="KW-0472">Membrane</keyword>